<dbReference type="PANTHER" id="PTHR21621:SF7">
    <property type="entry name" value="RIBOSOMAL PROTEIN BS6--L-GLUTAMATE LIGASE"/>
    <property type="match status" value="1"/>
</dbReference>
<keyword evidence="13" id="KW-1185">Reference proteome</keyword>
<evidence type="ECO:0000256" key="1">
    <source>
        <dbReference type="ARBA" id="ARBA00001936"/>
    </source>
</evidence>
<dbReference type="GO" id="GO:0046872">
    <property type="term" value="F:metal ion binding"/>
    <property type="evidence" value="ECO:0007669"/>
    <property type="project" value="UniProtKB-KW"/>
</dbReference>
<organism evidence="12 13">
    <name type="scientific">Maritalea myrionectae</name>
    <dbReference type="NCBI Taxonomy" id="454601"/>
    <lineage>
        <taxon>Bacteria</taxon>
        <taxon>Pseudomonadati</taxon>
        <taxon>Pseudomonadota</taxon>
        <taxon>Alphaproteobacteria</taxon>
        <taxon>Hyphomicrobiales</taxon>
        <taxon>Devosiaceae</taxon>
        <taxon>Maritalea</taxon>
    </lineage>
</organism>
<dbReference type="Pfam" id="PF08443">
    <property type="entry name" value="RimK"/>
    <property type="match status" value="1"/>
</dbReference>
<evidence type="ECO:0000256" key="7">
    <source>
        <dbReference type="ARBA" id="ARBA00022842"/>
    </source>
</evidence>
<dbReference type="InterPro" id="IPR008503">
    <property type="entry name" value="Asp_endopeptidase"/>
</dbReference>
<accession>A0A2R4MCX0</accession>
<dbReference type="GO" id="GO:0005737">
    <property type="term" value="C:cytoplasm"/>
    <property type="evidence" value="ECO:0007669"/>
    <property type="project" value="TreeGrafter"/>
</dbReference>
<dbReference type="NCBIfam" id="TIGR00768">
    <property type="entry name" value="rimK_fam"/>
    <property type="match status" value="1"/>
</dbReference>
<evidence type="ECO:0000313" key="12">
    <source>
        <dbReference type="EMBL" id="AVX03891.1"/>
    </source>
</evidence>
<comment type="cofactor">
    <cofactor evidence="1">
        <name>Mn(2+)</name>
        <dbReference type="ChEBI" id="CHEBI:29035"/>
    </cofactor>
</comment>
<comment type="cofactor">
    <cofactor evidence="2">
        <name>Mg(2+)</name>
        <dbReference type="ChEBI" id="CHEBI:18420"/>
    </cofactor>
</comment>
<dbReference type="Gene3D" id="3.30.1490.20">
    <property type="entry name" value="ATP-grasp fold, A domain"/>
    <property type="match status" value="1"/>
</dbReference>
<dbReference type="STRING" id="1122213.GCA_000423365_01435"/>
<dbReference type="PROSITE" id="PS50975">
    <property type="entry name" value="ATP_GRASP"/>
    <property type="match status" value="1"/>
</dbReference>
<dbReference type="InterPro" id="IPR013651">
    <property type="entry name" value="ATP-grasp_RimK-type"/>
</dbReference>
<dbReference type="Gene3D" id="3.40.50.20">
    <property type="match status" value="1"/>
</dbReference>
<evidence type="ECO:0000256" key="4">
    <source>
        <dbReference type="ARBA" id="ARBA00022723"/>
    </source>
</evidence>
<dbReference type="Proteomes" id="UP000258927">
    <property type="component" value="Chromosome"/>
</dbReference>
<dbReference type="PANTHER" id="PTHR21621">
    <property type="entry name" value="RIBOSOMAL PROTEIN S6 MODIFICATION PROTEIN"/>
    <property type="match status" value="1"/>
</dbReference>
<dbReference type="GO" id="GO:0006412">
    <property type="term" value="P:translation"/>
    <property type="evidence" value="ECO:0007669"/>
    <property type="project" value="UniProtKB-KW"/>
</dbReference>
<keyword evidence="5 10" id="KW-0547">Nucleotide-binding</keyword>
<dbReference type="KEGG" id="mmyr:MXMO3_01360"/>
<evidence type="ECO:0000256" key="3">
    <source>
        <dbReference type="ARBA" id="ARBA00022598"/>
    </source>
</evidence>
<dbReference type="AlphaFoldDB" id="A0A2R4MCX0"/>
<evidence type="ECO:0000256" key="6">
    <source>
        <dbReference type="ARBA" id="ARBA00022840"/>
    </source>
</evidence>
<evidence type="ECO:0000256" key="10">
    <source>
        <dbReference type="PROSITE-ProRule" id="PRU00409"/>
    </source>
</evidence>
<protein>
    <submittedName>
        <fullName evidence="12">Putative alpha-L-glutamate ligase</fullName>
    </submittedName>
</protein>
<dbReference type="SUPFAM" id="SSF56059">
    <property type="entry name" value="Glutathione synthetase ATP-binding domain-like"/>
    <property type="match status" value="1"/>
</dbReference>
<dbReference type="GO" id="GO:0018169">
    <property type="term" value="F:ribosomal S6-glutamic acid ligase activity"/>
    <property type="evidence" value="ECO:0007669"/>
    <property type="project" value="TreeGrafter"/>
</dbReference>
<feature type="domain" description="ATP-grasp" evidence="11">
    <location>
        <begin position="267"/>
        <end position="450"/>
    </location>
</feature>
<keyword evidence="7" id="KW-0460">Magnesium</keyword>
<keyword evidence="6 10" id="KW-0067">ATP-binding</keyword>
<dbReference type="EMBL" id="CP021330">
    <property type="protein sequence ID" value="AVX03891.1"/>
    <property type="molecule type" value="Genomic_DNA"/>
</dbReference>
<evidence type="ECO:0000256" key="2">
    <source>
        <dbReference type="ARBA" id="ARBA00001946"/>
    </source>
</evidence>
<keyword evidence="3 12" id="KW-0436">Ligase</keyword>
<dbReference type="Gene3D" id="3.30.470.20">
    <property type="entry name" value="ATP-grasp fold, B domain"/>
    <property type="match status" value="1"/>
</dbReference>
<sequence>MAETAKPKIAVGWEEWIGMPDIGLPAILAKVDTGARTSALHSFAYEEIEIDGQTHIHFGVQPLADDPKLHVWCNAPLVAYREVISSNGMAEMRPFVQVELHLAGQSWPIELSLTNRETMNYRMLLGRTAMEGRIMVDPFGACINGVPEGDFYGHHLAESTTKNLSIGILTCAPNAYSTQRLVEAIEQKGHQVDLVDIARCTLQVDAQNPTLFLRNELLPRYDAVIPRVGTPITQHGLAVVRQFELMGSYVLNGASSIAAARDKLWSYQYLAKAGLDVPSTFSAFHGRDGRAMVRKAGKGPYVLKSRKSERGRGVLFAPDKTMAKSLLDAFDDLDEKLLVQPFLQAEDNADLRIMVLGKKVIAAVRRVAKTGEFRANFHQGGVTQKVKINKQERQMALRAAKALGLRFAGVDLMRTDAGPVVMEVNASPGLEGIESATGLDLSGRVIDYVVEYARPSPPALQDVPQAE</sequence>
<keyword evidence="8" id="KW-0648">Protein biosynthesis</keyword>
<gene>
    <name evidence="12" type="ORF">MXMO3_01360</name>
</gene>
<dbReference type="InterPro" id="IPR041107">
    <property type="entry name" value="Rimk_N"/>
</dbReference>
<dbReference type="InterPro" id="IPR013815">
    <property type="entry name" value="ATP_grasp_subdomain_1"/>
</dbReference>
<keyword evidence="4" id="KW-0479">Metal-binding</keyword>
<dbReference type="Gene3D" id="2.40.70.10">
    <property type="entry name" value="Acid Proteases"/>
    <property type="match status" value="1"/>
</dbReference>
<dbReference type="Pfam" id="PF05618">
    <property type="entry name" value="Zn_protease"/>
    <property type="match status" value="1"/>
</dbReference>
<keyword evidence="9" id="KW-0464">Manganese</keyword>
<evidence type="ECO:0000256" key="9">
    <source>
        <dbReference type="ARBA" id="ARBA00023211"/>
    </source>
</evidence>
<dbReference type="RefSeq" id="WP_027834501.1">
    <property type="nucleotide sequence ID" value="NZ_CP021330.1"/>
</dbReference>
<dbReference type="GO" id="GO:0005524">
    <property type="term" value="F:ATP binding"/>
    <property type="evidence" value="ECO:0007669"/>
    <property type="project" value="UniProtKB-UniRule"/>
</dbReference>
<evidence type="ECO:0000313" key="13">
    <source>
        <dbReference type="Proteomes" id="UP000258927"/>
    </source>
</evidence>
<evidence type="ECO:0000256" key="5">
    <source>
        <dbReference type="ARBA" id="ARBA00022741"/>
    </source>
</evidence>
<proteinExistence type="predicted"/>
<dbReference type="InterPro" id="IPR021109">
    <property type="entry name" value="Peptidase_aspartic_dom_sf"/>
</dbReference>
<dbReference type="Pfam" id="PF18030">
    <property type="entry name" value="Rimk_N"/>
    <property type="match status" value="1"/>
</dbReference>
<evidence type="ECO:0000256" key="8">
    <source>
        <dbReference type="ARBA" id="ARBA00022917"/>
    </source>
</evidence>
<dbReference type="InterPro" id="IPR011761">
    <property type="entry name" value="ATP-grasp"/>
</dbReference>
<dbReference type="GO" id="GO:0009432">
    <property type="term" value="P:SOS response"/>
    <property type="evidence" value="ECO:0007669"/>
    <property type="project" value="TreeGrafter"/>
</dbReference>
<evidence type="ECO:0000259" key="11">
    <source>
        <dbReference type="PROSITE" id="PS50975"/>
    </source>
</evidence>
<name>A0A2R4MCX0_9HYPH</name>
<dbReference type="SUPFAM" id="SSF50630">
    <property type="entry name" value="Acid proteases"/>
    <property type="match status" value="1"/>
</dbReference>
<reference evidence="12 13" key="1">
    <citation type="submission" date="2017-05" db="EMBL/GenBank/DDBJ databases">
        <title>Genome Analysis of Maritalea myrionectae HL2708#5.</title>
        <authorList>
            <consortium name="Cotde Inc.-PKNU"/>
            <person name="Jang D."/>
            <person name="Oh H.-M."/>
        </authorList>
    </citation>
    <scope>NUCLEOTIDE SEQUENCE [LARGE SCALE GENOMIC DNA]</scope>
    <source>
        <strain evidence="12 13">HL2708#5</strain>
    </source>
</reference>
<dbReference type="InterPro" id="IPR004666">
    <property type="entry name" value="Rp_bS6_RimK/Lys_biosynth_LsyX"/>
</dbReference>